<protein>
    <submittedName>
        <fullName evidence="1">Barrier to autointegration factor 1</fullName>
    </submittedName>
</protein>
<accession>A0A1A8BIR6</accession>
<name>A0A1A8BIR6_NOTKA</name>
<dbReference type="EMBL" id="HADZ01003551">
    <property type="protein sequence ID" value="SBP67492.1"/>
    <property type="molecule type" value="Transcribed_RNA"/>
</dbReference>
<feature type="non-terminal residue" evidence="1">
    <location>
        <position position="146"/>
    </location>
</feature>
<evidence type="ECO:0000313" key="1">
    <source>
        <dbReference type="EMBL" id="SBP67492.1"/>
    </source>
</evidence>
<proteinExistence type="predicted"/>
<feature type="non-terminal residue" evidence="1">
    <location>
        <position position="1"/>
    </location>
</feature>
<dbReference type="AlphaFoldDB" id="A0A1A8BIR6"/>
<reference evidence="1" key="1">
    <citation type="submission" date="2016-05" db="EMBL/GenBank/DDBJ databases">
        <authorList>
            <person name="Lavstsen T."/>
            <person name="Jespersen J.S."/>
        </authorList>
    </citation>
    <scope>NUCLEOTIDE SEQUENCE</scope>
    <source>
        <tissue evidence="1">Brain</tissue>
    </source>
</reference>
<organism evidence="1">
    <name type="scientific">Nothobranchius kadleci</name>
    <name type="common">African annual killifish</name>
    <dbReference type="NCBI Taxonomy" id="1051664"/>
    <lineage>
        <taxon>Eukaryota</taxon>
        <taxon>Metazoa</taxon>
        <taxon>Chordata</taxon>
        <taxon>Craniata</taxon>
        <taxon>Vertebrata</taxon>
        <taxon>Euteleostomi</taxon>
        <taxon>Actinopterygii</taxon>
        <taxon>Neopterygii</taxon>
        <taxon>Teleostei</taxon>
        <taxon>Neoteleostei</taxon>
        <taxon>Acanthomorphata</taxon>
        <taxon>Ovalentaria</taxon>
        <taxon>Atherinomorphae</taxon>
        <taxon>Cyprinodontiformes</taxon>
        <taxon>Nothobranchiidae</taxon>
        <taxon>Nothobranchius</taxon>
    </lineage>
</organism>
<reference evidence="1" key="2">
    <citation type="submission" date="2016-06" db="EMBL/GenBank/DDBJ databases">
        <title>The genome of a short-lived fish provides insights into sex chromosome evolution and the genetic control of aging.</title>
        <authorList>
            <person name="Reichwald K."/>
            <person name="Felder M."/>
            <person name="Petzold A."/>
            <person name="Koch P."/>
            <person name="Groth M."/>
            <person name="Platzer M."/>
        </authorList>
    </citation>
    <scope>NUCLEOTIDE SEQUENCE</scope>
    <source>
        <tissue evidence="1">Brain</tissue>
    </source>
</reference>
<sequence>PGKLMLICIYRDLSVHKKCCILCISLDASTNTRTRSVIDIYTYAEVQRLIFYISISKSVFTRPHIYSTFIYPHESIEKSSFTTTIWPRGSSNRHIVIKTFPLILLSWCQCCKAILRQDYRGRSAYLGYPAINIVVSLVCLYISETF</sequence>
<gene>
    <name evidence="1" type="primary">BANF1</name>
</gene>